<evidence type="ECO:0000259" key="2">
    <source>
        <dbReference type="PROSITE" id="PS51203"/>
    </source>
</evidence>
<evidence type="ECO:0008006" key="5">
    <source>
        <dbReference type="Google" id="ProtNLM"/>
    </source>
</evidence>
<dbReference type="PROSITE" id="PS51203">
    <property type="entry name" value="CS"/>
    <property type="match status" value="1"/>
</dbReference>
<dbReference type="InterPro" id="IPR007052">
    <property type="entry name" value="CS_dom"/>
</dbReference>
<evidence type="ECO:0000313" key="4">
    <source>
        <dbReference type="WBParaSite" id="SMTH1_69900.1"/>
    </source>
</evidence>
<name>A0AA85BNF2_9TREM</name>
<dbReference type="Proteomes" id="UP000050791">
    <property type="component" value="Unassembled WGS sequence"/>
</dbReference>
<dbReference type="InterPro" id="IPR008978">
    <property type="entry name" value="HSP20-like_chaperone"/>
</dbReference>
<dbReference type="Pfam" id="PF04969">
    <property type="entry name" value="CS"/>
    <property type="match status" value="1"/>
</dbReference>
<accession>A0AA85BNF2</accession>
<dbReference type="AlphaFoldDB" id="A0AA85BNF2"/>
<dbReference type="SUPFAM" id="SSF49764">
    <property type="entry name" value="HSP20-like chaperones"/>
    <property type="match status" value="1"/>
</dbReference>
<protein>
    <recommendedName>
        <fullName evidence="5">CS domain-containing protein</fullName>
    </recommendedName>
</protein>
<dbReference type="InterPro" id="IPR007699">
    <property type="entry name" value="SGS_dom"/>
</dbReference>
<dbReference type="PROSITE" id="PS51048">
    <property type="entry name" value="SGS"/>
    <property type="match status" value="1"/>
</dbReference>
<proteinExistence type="predicted"/>
<feature type="domain" description="CS" evidence="2">
    <location>
        <begin position="3"/>
        <end position="93"/>
    </location>
</feature>
<dbReference type="Gene3D" id="2.60.40.790">
    <property type="match status" value="1"/>
</dbReference>
<organism evidence="3 4">
    <name type="scientific">Schistosoma mattheei</name>
    <dbReference type="NCBI Taxonomy" id="31246"/>
    <lineage>
        <taxon>Eukaryota</taxon>
        <taxon>Metazoa</taxon>
        <taxon>Spiralia</taxon>
        <taxon>Lophotrochozoa</taxon>
        <taxon>Platyhelminthes</taxon>
        <taxon>Trematoda</taxon>
        <taxon>Digenea</taxon>
        <taxon>Strigeidida</taxon>
        <taxon>Schistosomatoidea</taxon>
        <taxon>Schistosomatidae</taxon>
        <taxon>Schistosoma</taxon>
    </lineage>
</organism>
<feature type="domain" description="SGS" evidence="1">
    <location>
        <begin position="115"/>
        <end position="201"/>
    </location>
</feature>
<evidence type="ECO:0000259" key="1">
    <source>
        <dbReference type="PROSITE" id="PS51048"/>
    </source>
</evidence>
<reference evidence="4" key="1">
    <citation type="submission" date="2023-11" db="UniProtKB">
        <authorList>
            <consortium name="WormBaseParasite"/>
        </authorList>
    </citation>
    <scope>IDENTIFICATION</scope>
</reference>
<dbReference type="Pfam" id="PF05002">
    <property type="entry name" value="SGS"/>
    <property type="match status" value="1"/>
</dbReference>
<sequence>MSASGDRFDWYQSEDNIWIDYLRKKMAPTDIRVEIKDGRQVSLYLTIPTGDELLKKFQLLHEVVPEDSSYRVTATKIEIKLKKADKVCWSHLESQDCITGSGIQTSYDVTKIVHSYPSSSKSAHDWNKIDKEAAEIEGEEDPLNKLFRNIYENASDETRRAMIKSFTESAGTVLSTNWSEVGAGKVEIRPPDGMEYKKYEI</sequence>
<dbReference type="WBParaSite" id="SMTH1_69900.1">
    <property type="protein sequence ID" value="SMTH1_69900.1"/>
    <property type="gene ID" value="SMTH1_69900"/>
</dbReference>
<dbReference type="InterPro" id="IPR044563">
    <property type="entry name" value="Sgt1-like"/>
</dbReference>
<evidence type="ECO:0000313" key="3">
    <source>
        <dbReference type="Proteomes" id="UP000050791"/>
    </source>
</evidence>
<dbReference type="GO" id="GO:0051087">
    <property type="term" value="F:protein-folding chaperone binding"/>
    <property type="evidence" value="ECO:0007669"/>
    <property type="project" value="InterPro"/>
</dbReference>
<dbReference type="PANTHER" id="PTHR45862">
    <property type="entry name" value="PROTEIN SGT1 HOMOLOG"/>
    <property type="match status" value="1"/>
</dbReference>